<dbReference type="Gene3D" id="3.40.50.1380">
    <property type="entry name" value="Methylglyoxal synthase-like domain"/>
    <property type="match status" value="1"/>
</dbReference>
<gene>
    <name evidence="6" type="ORF">METZ01_LOCUS402971</name>
</gene>
<keyword evidence="2" id="KW-0658">Purine biosynthesis</keyword>
<keyword evidence="3" id="KW-0378">Hydrolase</keyword>
<feature type="non-terminal residue" evidence="6">
    <location>
        <position position="139"/>
    </location>
</feature>
<name>A0A382VUB5_9ZZZZ</name>
<evidence type="ECO:0000313" key="6">
    <source>
        <dbReference type="EMBL" id="SVD50117.1"/>
    </source>
</evidence>
<evidence type="ECO:0000256" key="2">
    <source>
        <dbReference type="ARBA" id="ARBA00022755"/>
    </source>
</evidence>
<reference evidence="6" key="1">
    <citation type="submission" date="2018-05" db="EMBL/GenBank/DDBJ databases">
        <authorList>
            <person name="Lanie J.A."/>
            <person name="Ng W.-L."/>
            <person name="Kazmierczak K.M."/>
            <person name="Andrzejewski T.M."/>
            <person name="Davidsen T.M."/>
            <person name="Wayne K.J."/>
            <person name="Tettelin H."/>
            <person name="Glass J.I."/>
            <person name="Rusch D."/>
            <person name="Podicherti R."/>
            <person name="Tsui H.-C.T."/>
            <person name="Winkler M.E."/>
        </authorList>
    </citation>
    <scope>NUCLEOTIDE SEQUENCE</scope>
</reference>
<dbReference type="GO" id="GO:0005829">
    <property type="term" value="C:cytosol"/>
    <property type="evidence" value="ECO:0007669"/>
    <property type="project" value="TreeGrafter"/>
</dbReference>
<dbReference type="InterPro" id="IPR011607">
    <property type="entry name" value="MGS-like_dom"/>
</dbReference>
<sequence length="139" mass="14957">VKALISVYDKTGVIEFAKSLQKVGMDLVSTGGTYQALSDAGLKVQQVSELTGFPEILGGRVKTLHPVVYGGILARRDQDDHIAQLSSLNMDRIDLVAVNLYPFAATIARPEVTLEDALENIDIGGPTMLRAAAKNFPFV</sequence>
<feature type="non-terminal residue" evidence="6">
    <location>
        <position position="1"/>
    </location>
</feature>
<dbReference type="AlphaFoldDB" id="A0A382VUB5"/>
<evidence type="ECO:0000256" key="3">
    <source>
        <dbReference type="ARBA" id="ARBA00022801"/>
    </source>
</evidence>
<dbReference type="InterPro" id="IPR036914">
    <property type="entry name" value="MGS-like_dom_sf"/>
</dbReference>
<proteinExistence type="predicted"/>
<evidence type="ECO:0000259" key="5">
    <source>
        <dbReference type="PROSITE" id="PS51855"/>
    </source>
</evidence>
<dbReference type="SMART" id="SM00851">
    <property type="entry name" value="MGS"/>
    <property type="match status" value="1"/>
</dbReference>
<dbReference type="GO" id="GO:0004643">
    <property type="term" value="F:phosphoribosylaminoimidazolecarboxamide formyltransferase activity"/>
    <property type="evidence" value="ECO:0007669"/>
    <property type="project" value="InterPro"/>
</dbReference>
<evidence type="ECO:0000256" key="4">
    <source>
        <dbReference type="ARBA" id="ARBA00023268"/>
    </source>
</evidence>
<dbReference type="PANTHER" id="PTHR11692:SF0">
    <property type="entry name" value="BIFUNCTIONAL PURINE BIOSYNTHESIS PROTEIN ATIC"/>
    <property type="match status" value="1"/>
</dbReference>
<dbReference type="InterPro" id="IPR002695">
    <property type="entry name" value="PurH-like"/>
</dbReference>
<dbReference type="Pfam" id="PF02142">
    <property type="entry name" value="MGS"/>
    <property type="match status" value="1"/>
</dbReference>
<dbReference type="SUPFAM" id="SSF52335">
    <property type="entry name" value="Methylglyoxal synthase-like"/>
    <property type="match status" value="1"/>
</dbReference>
<protein>
    <recommendedName>
        <fullName evidence="5">MGS-like domain-containing protein</fullName>
    </recommendedName>
</protein>
<dbReference type="PROSITE" id="PS51855">
    <property type="entry name" value="MGS"/>
    <property type="match status" value="1"/>
</dbReference>
<dbReference type="EMBL" id="UINC01154693">
    <property type="protein sequence ID" value="SVD50117.1"/>
    <property type="molecule type" value="Genomic_DNA"/>
</dbReference>
<dbReference type="FunFam" id="3.40.50.1380:FF:000001">
    <property type="entry name" value="Bifunctional purine biosynthesis protein PurH"/>
    <property type="match status" value="1"/>
</dbReference>
<keyword evidence="4" id="KW-0511">Multifunctional enzyme</keyword>
<evidence type="ECO:0000256" key="1">
    <source>
        <dbReference type="ARBA" id="ARBA00022679"/>
    </source>
</evidence>
<dbReference type="CDD" id="cd01421">
    <property type="entry name" value="IMPCH"/>
    <property type="match status" value="1"/>
</dbReference>
<dbReference type="GO" id="GO:0006189">
    <property type="term" value="P:'de novo' IMP biosynthetic process"/>
    <property type="evidence" value="ECO:0007669"/>
    <property type="project" value="TreeGrafter"/>
</dbReference>
<organism evidence="6">
    <name type="scientific">marine metagenome</name>
    <dbReference type="NCBI Taxonomy" id="408172"/>
    <lineage>
        <taxon>unclassified sequences</taxon>
        <taxon>metagenomes</taxon>
        <taxon>ecological metagenomes</taxon>
    </lineage>
</organism>
<feature type="domain" description="MGS-like" evidence="5">
    <location>
        <begin position="1"/>
        <end position="139"/>
    </location>
</feature>
<dbReference type="GO" id="GO:0003937">
    <property type="term" value="F:IMP cyclohydrolase activity"/>
    <property type="evidence" value="ECO:0007669"/>
    <property type="project" value="InterPro"/>
</dbReference>
<dbReference type="PANTHER" id="PTHR11692">
    <property type="entry name" value="BIFUNCTIONAL PURINE BIOSYNTHESIS PROTEIN PURH"/>
    <property type="match status" value="1"/>
</dbReference>
<keyword evidence="1" id="KW-0808">Transferase</keyword>
<accession>A0A382VUB5</accession>